<gene>
    <name evidence="8" type="primary">selA</name>
    <name evidence="10" type="ordered locus">Thein_0419</name>
</gene>
<proteinExistence type="inferred from homology"/>
<dbReference type="OrthoDB" id="9787096at2"/>
<keyword evidence="2 8" id="KW-0963">Cytoplasm</keyword>
<name>F8AAM9_THEID</name>
<keyword evidence="6 8" id="KW-0711">Selenium</keyword>
<comment type="pathway">
    <text evidence="8">Aminoacyl-tRNA biosynthesis; selenocysteinyl-tRNA(Sec) biosynthesis; selenocysteinyl-tRNA(Sec) from L-seryl-tRNA(Sec) (bacterial route): step 1/1.</text>
</comment>
<dbReference type="PANTHER" id="PTHR32328">
    <property type="entry name" value="L-SERYL-TRNA(SEC) SELENIUM TRANSFERASE"/>
    <property type="match status" value="1"/>
</dbReference>
<evidence type="ECO:0000256" key="1">
    <source>
        <dbReference type="ARBA" id="ARBA00001933"/>
    </source>
</evidence>
<dbReference type="EMBL" id="CP002683">
    <property type="protein sequence ID" value="AEH44301.1"/>
    <property type="molecule type" value="Genomic_DNA"/>
</dbReference>
<comment type="cofactor">
    <cofactor evidence="1 8 9">
        <name>pyridoxal 5'-phosphate</name>
        <dbReference type="ChEBI" id="CHEBI:597326"/>
    </cofactor>
</comment>
<dbReference type="UniPathway" id="UPA00906">
    <property type="reaction ID" value="UER00896"/>
</dbReference>
<dbReference type="STRING" id="667014.Thein_0419"/>
<comment type="subcellular location">
    <subcellularLocation>
        <location evidence="8">Cytoplasm</location>
    </subcellularLocation>
</comment>
<dbReference type="PATRIC" id="fig|667014.3.peg.436"/>
<sequence>MEKQVMFASIPPINELKERLSSCFPQVPEKLLLLAAREAASQIRSEILEGKRISLSKEEVFELAQKVLQEKLTPSLRRVINATGVVVHTNLGRSPLAKEALEAIQEVAAYYSNLEYDLAEGKRGSRYVHIEKIVREITGAEAALVVNNNAAAVLLTLNTLALGKEVIVSRGELVEIGGSFRIPDVMVRSGAILREVGTTNRTHLRDYEEAINENTALLLKVHKSNYALLGFTKEVSGKELVELGRKYNLPVVEDLGSGCFVDLTKFGLPKEPTVQEVLASGIDVVTFSGDKLLGGPQAGIIVGRKELIEQIRKNPLNRAVRIDKMTIAGLEATLRLYRDEKEALSKIPTLYFISLPPEEIKKKAKQLRRRLRKKLPKEVSLKIIQTTSRVGGGAMPLSNPISYALVIDTPKFTAAKLERALRNSSPPIIGRIENERFLLDMRTVFPEEFSVITEVLANILGEA</sequence>
<comment type="similarity">
    <text evidence="7 8">Belongs to the SelA family.</text>
</comment>
<keyword evidence="5 8" id="KW-0648">Protein biosynthesis</keyword>
<reference evidence="11" key="1">
    <citation type="submission" date="2011-04" db="EMBL/GenBank/DDBJ databases">
        <title>The complete genome of Thermodesulfatator indicus DSM 15286.</title>
        <authorList>
            <person name="Lucas S."/>
            <person name="Copeland A."/>
            <person name="Lapidus A."/>
            <person name="Bruce D."/>
            <person name="Goodwin L."/>
            <person name="Pitluck S."/>
            <person name="Peters L."/>
            <person name="Kyrpides N."/>
            <person name="Mavromatis K."/>
            <person name="Pagani I."/>
            <person name="Ivanova N."/>
            <person name="Saunders L."/>
            <person name="Detter J.C."/>
            <person name="Tapia R."/>
            <person name="Han C."/>
            <person name="Land M."/>
            <person name="Hauser L."/>
            <person name="Markowitz V."/>
            <person name="Cheng J.-F."/>
            <person name="Hugenholtz P."/>
            <person name="Woyke T."/>
            <person name="Wu D."/>
            <person name="Spring S."/>
            <person name="Schroeder M."/>
            <person name="Brambilla E."/>
            <person name="Klenk H.-P."/>
            <person name="Eisen J.A."/>
        </authorList>
    </citation>
    <scope>NUCLEOTIDE SEQUENCE [LARGE SCALE GENOMIC DNA]</scope>
    <source>
        <strain evidence="11">DSM 15286 / JCM 11887 / CIR29812</strain>
    </source>
</reference>
<dbReference type="HAMAP" id="MF_00423">
    <property type="entry name" value="SelA"/>
    <property type="match status" value="1"/>
</dbReference>
<dbReference type="SUPFAM" id="SSF53383">
    <property type="entry name" value="PLP-dependent transferases"/>
    <property type="match status" value="1"/>
</dbReference>
<dbReference type="Gene3D" id="3.40.640.10">
    <property type="entry name" value="Type I PLP-dependent aspartate aminotransferase-like (Major domain)"/>
    <property type="match status" value="1"/>
</dbReference>
<keyword evidence="3 8" id="KW-0808">Transferase</keyword>
<keyword evidence="4 8" id="KW-0663">Pyridoxal phosphate</keyword>
<dbReference type="FunFam" id="3.40.640.10:FF:000028">
    <property type="entry name" value="L-seryl-tRNA(Sec) selenium transferase"/>
    <property type="match status" value="1"/>
</dbReference>
<dbReference type="GO" id="GO:0001717">
    <property type="term" value="P:conversion of seryl-tRNAsec to selenocys-tRNAsec"/>
    <property type="evidence" value="ECO:0007669"/>
    <property type="project" value="UniProtKB-UniRule"/>
</dbReference>
<dbReference type="InterPro" id="IPR015424">
    <property type="entry name" value="PyrdxlP-dep_Trfase"/>
</dbReference>
<dbReference type="AlphaFoldDB" id="F8AAM9"/>
<dbReference type="KEGG" id="tid:Thein_0419"/>
<dbReference type="EC" id="2.9.1.1" evidence="8"/>
<protein>
    <recommendedName>
        <fullName evidence="8">L-seryl-tRNA(Sec) selenium transferase</fullName>
        <ecNumber evidence="8">2.9.1.1</ecNumber>
    </recommendedName>
    <alternativeName>
        <fullName evidence="8">Selenocysteine synthase</fullName>
        <shortName evidence="8">Sec synthase</shortName>
    </alternativeName>
    <alternativeName>
        <fullName evidence="8">Selenocysteinyl-tRNA(Sec) synthase</fullName>
    </alternativeName>
</protein>
<evidence type="ECO:0000256" key="3">
    <source>
        <dbReference type="ARBA" id="ARBA00022679"/>
    </source>
</evidence>
<dbReference type="Proteomes" id="UP000006793">
    <property type="component" value="Chromosome"/>
</dbReference>
<evidence type="ECO:0000256" key="5">
    <source>
        <dbReference type="ARBA" id="ARBA00022917"/>
    </source>
</evidence>
<dbReference type="eggNOG" id="COG1921">
    <property type="taxonomic scope" value="Bacteria"/>
</dbReference>
<dbReference type="Pfam" id="PF03841">
    <property type="entry name" value="SelA"/>
    <property type="match status" value="1"/>
</dbReference>
<dbReference type="InterPro" id="IPR004534">
    <property type="entry name" value="SelA_trans"/>
</dbReference>
<comment type="function">
    <text evidence="8">Converts seryl-tRNA(Sec) to selenocysteinyl-tRNA(Sec) required for selenoprotein biosynthesis.</text>
</comment>
<reference evidence="10 11" key="2">
    <citation type="journal article" date="2012" name="Stand. Genomic Sci.">
        <title>Complete genome sequence of the thermophilic sulfate-reducing ocean bacterium Thermodesulfatator indicus type strain (CIR29812(T)).</title>
        <authorList>
            <person name="Anderson I."/>
            <person name="Saunders E."/>
            <person name="Lapidus A."/>
            <person name="Nolan M."/>
            <person name="Lucas S."/>
            <person name="Tice H."/>
            <person name="Del Rio T.G."/>
            <person name="Cheng J.F."/>
            <person name="Han C."/>
            <person name="Tapia R."/>
            <person name="Goodwin L.A."/>
            <person name="Pitluck S."/>
            <person name="Liolios K."/>
            <person name="Mavromatis K."/>
            <person name="Pagani I."/>
            <person name="Ivanova N."/>
            <person name="Mikhailova N."/>
            <person name="Pati A."/>
            <person name="Chen A."/>
            <person name="Palaniappan K."/>
            <person name="Land M."/>
            <person name="Hauser L."/>
            <person name="Jeffries C.D."/>
            <person name="Chang Y.J."/>
            <person name="Brambilla E.M."/>
            <person name="Rohde M."/>
            <person name="Spring S."/>
            <person name="Goker M."/>
            <person name="Detter J.C."/>
            <person name="Woyke T."/>
            <person name="Bristow J."/>
            <person name="Eisen J.A."/>
            <person name="Markowitz V."/>
            <person name="Hugenholtz P."/>
            <person name="Kyrpides N.C."/>
            <person name="Klenk H.P."/>
        </authorList>
    </citation>
    <scope>NUCLEOTIDE SEQUENCE [LARGE SCALE GENOMIC DNA]</scope>
    <source>
        <strain evidence="11">DSM 15286 / JCM 11887 / CIR29812</strain>
    </source>
</reference>
<dbReference type="NCBIfam" id="TIGR00474">
    <property type="entry name" value="selA"/>
    <property type="match status" value="1"/>
</dbReference>
<evidence type="ECO:0000256" key="2">
    <source>
        <dbReference type="ARBA" id="ARBA00022490"/>
    </source>
</evidence>
<evidence type="ECO:0000256" key="9">
    <source>
        <dbReference type="PIRSR" id="PIRSR618319-50"/>
    </source>
</evidence>
<comment type="catalytic activity">
    <reaction evidence="8">
        <text>L-seryl-tRNA(Sec) + selenophosphate + H(+) = L-selenocysteinyl-tRNA(Sec) + phosphate</text>
        <dbReference type="Rhea" id="RHEA:22728"/>
        <dbReference type="Rhea" id="RHEA-COMP:9742"/>
        <dbReference type="Rhea" id="RHEA-COMP:9743"/>
        <dbReference type="ChEBI" id="CHEBI:15378"/>
        <dbReference type="ChEBI" id="CHEBI:16144"/>
        <dbReference type="ChEBI" id="CHEBI:43474"/>
        <dbReference type="ChEBI" id="CHEBI:78533"/>
        <dbReference type="ChEBI" id="CHEBI:78573"/>
        <dbReference type="EC" id="2.9.1.1"/>
    </reaction>
</comment>
<dbReference type="PANTHER" id="PTHR32328:SF0">
    <property type="entry name" value="L-SERYL-TRNA(SEC) SELENIUM TRANSFERASE"/>
    <property type="match status" value="1"/>
</dbReference>
<accession>F8AAM9</accession>
<evidence type="ECO:0000256" key="8">
    <source>
        <dbReference type="HAMAP-Rule" id="MF_00423"/>
    </source>
</evidence>
<dbReference type="InParanoid" id="F8AAM9"/>
<dbReference type="GO" id="GO:0001514">
    <property type="term" value="P:selenocysteine incorporation"/>
    <property type="evidence" value="ECO:0007669"/>
    <property type="project" value="UniProtKB-UniRule"/>
</dbReference>
<evidence type="ECO:0000256" key="6">
    <source>
        <dbReference type="ARBA" id="ARBA00023266"/>
    </source>
</evidence>
<evidence type="ECO:0000313" key="10">
    <source>
        <dbReference type="EMBL" id="AEH44301.1"/>
    </source>
</evidence>
<dbReference type="RefSeq" id="WP_013907047.1">
    <property type="nucleotide sequence ID" value="NC_015681.1"/>
</dbReference>
<dbReference type="HOGENOM" id="CLU_038142_1_0_0"/>
<evidence type="ECO:0000313" key="11">
    <source>
        <dbReference type="Proteomes" id="UP000006793"/>
    </source>
</evidence>
<feature type="modified residue" description="N6-(pyridoxal phosphate)lysine" evidence="8 9">
    <location>
        <position position="291"/>
    </location>
</feature>
<evidence type="ECO:0000256" key="4">
    <source>
        <dbReference type="ARBA" id="ARBA00022898"/>
    </source>
</evidence>
<dbReference type="FunCoup" id="F8AAM9">
    <property type="interactions" value="93"/>
</dbReference>
<keyword evidence="11" id="KW-1185">Reference proteome</keyword>
<dbReference type="GO" id="GO:0005737">
    <property type="term" value="C:cytoplasm"/>
    <property type="evidence" value="ECO:0007669"/>
    <property type="project" value="UniProtKB-SubCell"/>
</dbReference>
<organism evidence="10 11">
    <name type="scientific">Thermodesulfatator indicus (strain DSM 15286 / JCM 11887 / CIR29812)</name>
    <dbReference type="NCBI Taxonomy" id="667014"/>
    <lineage>
        <taxon>Bacteria</taxon>
        <taxon>Pseudomonadati</taxon>
        <taxon>Thermodesulfobacteriota</taxon>
        <taxon>Thermodesulfobacteria</taxon>
        <taxon>Thermodesulfobacteriales</taxon>
        <taxon>Thermodesulfatatoraceae</taxon>
        <taxon>Thermodesulfatator</taxon>
    </lineage>
</organism>
<dbReference type="Gene3D" id="3.90.1150.180">
    <property type="match status" value="1"/>
</dbReference>
<dbReference type="InterPro" id="IPR015421">
    <property type="entry name" value="PyrdxlP-dep_Trfase_major"/>
</dbReference>
<dbReference type="InterPro" id="IPR018319">
    <property type="entry name" value="SelA-like"/>
</dbReference>
<dbReference type="PaxDb" id="667014-Thein_0419"/>
<dbReference type="GO" id="GO:0004125">
    <property type="term" value="F:L-seryl-tRNA(Sec) selenium transferase activity"/>
    <property type="evidence" value="ECO:0007669"/>
    <property type="project" value="UniProtKB-UniRule"/>
</dbReference>
<evidence type="ECO:0000256" key="7">
    <source>
        <dbReference type="ARBA" id="ARBA00044507"/>
    </source>
</evidence>